<feature type="signal peptide" evidence="3">
    <location>
        <begin position="1"/>
        <end position="21"/>
    </location>
</feature>
<reference evidence="4 5" key="1">
    <citation type="submission" date="2023-09" db="EMBL/GenBank/DDBJ databases">
        <title>Novel taxa isolated from Blanes Bay.</title>
        <authorList>
            <person name="Rey-Velasco X."/>
            <person name="Lucena T."/>
        </authorList>
    </citation>
    <scope>NUCLEOTIDE SEQUENCE [LARGE SCALE GENOMIC DNA]</scope>
    <source>
        <strain evidence="4 5">S356</strain>
    </source>
</reference>
<dbReference type="RefSeq" id="WP_349241674.1">
    <property type="nucleotide sequence ID" value="NZ_JAVTTO010000003.1"/>
</dbReference>
<gene>
    <name evidence="4" type="ORF">RQM59_08485</name>
</gene>
<feature type="coiled-coil region" evidence="1">
    <location>
        <begin position="155"/>
        <end position="182"/>
    </location>
</feature>
<evidence type="ECO:0000313" key="4">
    <source>
        <dbReference type="EMBL" id="MDT7832414.1"/>
    </source>
</evidence>
<keyword evidence="5" id="KW-1185">Reference proteome</keyword>
<sequence length="186" mass="21270">MKTMKHIVTIIALVCMNCTYAQETPTPPPTPETPSNSGSSTYKSRSRGNGSSSSHSISVKNDNLSYRFRASFSKDLSSKIQTYLVKELGKKNLNNSKTYSLWKIEKNDETAFSCKLHKGSLKIYLDKEAFSEKFQQQILTMGNQLKYMISGRDPMEAKKRDLERAQRRLKQAEKALKRAQKRVNDY</sequence>
<organism evidence="4 5">
    <name type="scientific">Asprobacillus argus</name>
    <dbReference type="NCBI Taxonomy" id="3076534"/>
    <lineage>
        <taxon>Bacteria</taxon>
        <taxon>Pseudomonadati</taxon>
        <taxon>Bacteroidota</taxon>
        <taxon>Flavobacteriia</taxon>
        <taxon>Flavobacteriales</taxon>
        <taxon>Flavobacteriaceae</taxon>
        <taxon>Asprobacillus</taxon>
    </lineage>
</organism>
<accession>A0ABU3LFA6</accession>
<name>A0ABU3LFA6_9FLAO</name>
<feature type="compositionally biased region" description="Low complexity" evidence="2">
    <location>
        <begin position="47"/>
        <end position="57"/>
    </location>
</feature>
<evidence type="ECO:0000256" key="3">
    <source>
        <dbReference type="SAM" id="SignalP"/>
    </source>
</evidence>
<dbReference type="EMBL" id="JAVTTO010000003">
    <property type="protein sequence ID" value="MDT7832414.1"/>
    <property type="molecule type" value="Genomic_DNA"/>
</dbReference>
<comment type="caution">
    <text evidence="4">The sequence shown here is derived from an EMBL/GenBank/DDBJ whole genome shotgun (WGS) entry which is preliminary data.</text>
</comment>
<protein>
    <submittedName>
        <fullName evidence="4">Uncharacterized protein</fullName>
    </submittedName>
</protein>
<evidence type="ECO:0000256" key="2">
    <source>
        <dbReference type="SAM" id="MobiDB-lite"/>
    </source>
</evidence>
<keyword evidence="3" id="KW-0732">Signal</keyword>
<evidence type="ECO:0000313" key="5">
    <source>
        <dbReference type="Proteomes" id="UP001257277"/>
    </source>
</evidence>
<feature type="region of interest" description="Disordered" evidence="2">
    <location>
        <begin position="23"/>
        <end position="57"/>
    </location>
</feature>
<evidence type="ECO:0000256" key="1">
    <source>
        <dbReference type="SAM" id="Coils"/>
    </source>
</evidence>
<feature type="chain" id="PRO_5045332633" evidence="3">
    <location>
        <begin position="22"/>
        <end position="186"/>
    </location>
</feature>
<keyword evidence="1" id="KW-0175">Coiled coil</keyword>
<proteinExistence type="predicted"/>
<dbReference type="Proteomes" id="UP001257277">
    <property type="component" value="Unassembled WGS sequence"/>
</dbReference>